<name>A0AAF1BGS1_9TREE</name>
<evidence type="ECO:0000313" key="1">
    <source>
        <dbReference type="EMBL" id="WOO80141.1"/>
    </source>
</evidence>
<protein>
    <submittedName>
        <fullName evidence="1">Uncharacterized protein</fullName>
    </submittedName>
</protein>
<dbReference type="EMBL" id="CP086716">
    <property type="protein sequence ID" value="WOO80141.1"/>
    <property type="molecule type" value="Genomic_DNA"/>
</dbReference>
<accession>A0AAF1BGS1</accession>
<evidence type="ECO:0000313" key="2">
    <source>
        <dbReference type="Proteomes" id="UP000827549"/>
    </source>
</evidence>
<organism evidence="1 2">
    <name type="scientific">Vanrija pseudolonga</name>
    <dbReference type="NCBI Taxonomy" id="143232"/>
    <lineage>
        <taxon>Eukaryota</taxon>
        <taxon>Fungi</taxon>
        <taxon>Dikarya</taxon>
        <taxon>Basidiomycota</taxon>
        <taxon>Agaricomycotina</taxon>
        <taxon>Tremellomycetes</taxon>
        <taxon>Trichosporonales</taxon>
        <taxon>Trichosporonaceae</taxon>
        <taxon>Vanrija</taxon>
    </lineage>
</organism>
<gene>
    <name evidence="1" type="ORF">LOC62_03G003653</name>
</gene>
<keyword evidence="2" id="KW-1185">Reference proteome</keyword>
<dbReference type="RefSeq" id="XP_062626173.1">
    <property type="nucleotide sequence ID" value="XM_062770189.1"/>
</dbReference>
<sequence length="316" mass="35041">MTAGIDVGSYPHLLDLILAYAPTDTLLGWRATCRAVREKADALLFRHIILGVTQEGYTPLSLSGHRLPLPPGSDTDTPLAHTTTIDAGTDAVLRTQLEPDPSVLPTLSHTLPNLRTVRVNGTTRLPDHAAPTINPWPLTLHCLVLFPHAEPVARSSWETHEFRDWVGADSVARIVEHYRFGEGEIWAGRRLFMRHKWGREETVIMVSSEEATTDWSAPALAVLKELAYRARSAITRTTDGSLTVVDLNAPSGSTDAVIDQVLAEVEDAVQNHLWRSSRPRPNTFAPIVRAKLRLLSREQYISQVGMAQFLLETTEE</sequence>
<reference evidence="1" key="1">
    <citation type="submission" date="2023-10" db="EMBL/GenBank/DDBJ databases">
        <authorList>
            <person name="Noh H."/>
        </authorList>
    </citation>
    <scope>NUCLEOTIDE SEQUENCE</scope>
    <source>
        <strain evidence="1">DUCC4014</strain>
    </source>
</reference>
<dbReference type="Proteomes" id="UP000827549">
    <property type="component" value="Chromosome 3"/>
</dbReference>
<dbReference type="GeneID" id="87806894"/>
<dbReference type="AlphaFoldDB" id="A0AAF1BGS1"/>
<proteinExistence type="predicted"/>